<dbReference type="AlphaFoldDB" id="A0A6J2X0Q2"/>
<dbReference type="InterPro" id="IPR033023">
    <property type="entry name" value="GRXCR2"/>
</dbReference>
<protein>
    <submittedName>
        <fullName evidence="3">Glutaredoxin domain-containing cysteine-rich protein 2</fullName>
    </submittedName>
</protein>
<dbReference type="GeneID" id="115829918"/>
<name>A0A6J2X0Q2_CHACN</name>
<accession>A0A6J2X0Q2</accession>
<evidence type="ECO:0000313" key="2">
    <source>
        <dbReference type="Proteomes" id="UP000504632"/>
    </source>
</evidence>
<feature type="compositionally biased region" description="Basic and acidic residues" evidence="1">
    <location>
        <begin position="174"/>
        <end position="189"/>
    </location>
</feature>
<dbReference type="CTD" id="643226"/>
<feature type="region of interest" description="Disordered" evidence="1">
    <location>
        <begin position="1"/>
        <end position="25"/>
    </location>
</feature>
<dbReference type="PANTHER" id="PTHR46926">
    <property type="entry name" value="GLUTAREDOXIN DOMAIN-CONTAINING CYSTEINE-RICH PROTEIN 2"/>
    <property type="match status" value="1"/>
</dbReference>
<dbReference type="Proteomes" id="UP000504632">
    <property type="component" value="Chromosome 16"/>
</dbReference>
<keyword evidence="2" id="KW-1185">Reference proteome</keyword>
<organism evidence="2 3">
    <name type="scientific">Chanos chanos</name>
    <name type="common">Milkfish</name>
    <name type="synonym">Mugil chanos</name>
    <dbReference type="NCBI Taxonomy" id="29144"/>
    <lineage>
        <taxon>Eukaryota</taxon>
        <taxon>Metazoa</taxon>
        <taxon>Chordata</taxon>
        <taxon>Craniata</taxon>
        <taxon>Vertebrata</taxon>
        <taxon>Euteleostomi</taxon>
        <taxon>Actinopterygii</taxon>
        <taxon>Neopterygii</taxon>
        <taxon>Teleostei</taxon>
        <taxon>Ostariophysi</taxon>
        <taxon>Gonorynchiformes</taxon>
        <taxon>Chanidae</taxon>
        <taxon>Chanos</taxon>
    </lineage>
</organism>
<dbReference type="OrthoDB" id="423313at2759"/>
<feature type="region of interest" description="Disordered" evidence="1">
    <location>
        <begin position="147"/>
        <end position="189"/>
    </location>
</feature>
<dbReference type="GO" id="GO:0007605">
    <property type="term" value="P:sensory perception of sound"/>
    <property type="evidence" value="ECO:0007669"/>
    <property type="project" value="InterPro"/>
</dbReference>
<proteinExistence type="predicted"/>
<dbReference type="RefSeq" id="XP_030649951.1">
    <property type="nucleotide sequence ID" value="XM_030794091.1"/>
</dbReference>
<sequence>MEDSQRKQGQRSDAHDAQGNRKARKVRFKLASSYSGRVLKHVYEDGQELESPEEKYPRSFIHKIPQHLEVGQLYGFEDMGDSELYPTTGLTAQRINIYRGVGAQMAPVYRDHPEGADRSPVLDFGKIIIYTSNLRIIRAPRRRGESGKTTLRECVGEEEISQGGEPSTRGKHRPSCDHEKEHSGPDDKDADGSCVQCGGSGCAPCSLCHGSKLSMLANRFNESIRELRCPACNPYGLERCQSCA</sequence>
<evidence type="ECO:0000313" key="3">
    <source>
        <dbReference type="RefSeq" id="XP_030649951.1"/>
    </source>
</evidence>
<evidence type="ECO:0000256" key="1">
    <source>
        <dbReference type="SAM" id="MobiDB-lite"/>
    </source>
</evidence>
<feature type="compositionally biased region" description="Basic and acidic residues" evidence="1">
    <location>
        <begin position="1"/>
        <end position="19"/>
    </location>
</feature>
<dbReference type="PANTHER" id="PTHR46926:SF1">
    <property type="entry name" value="GLUTAREDOXIN DOMAIN-CONTAINING CYSTEINE-RICH PROTEIN 2"/>
    <property type="match status" value="1"/>
</dbReference>
<reference evidence="3" key="1">
    <citation type="submission" date="2025-08" db="UniProtKB">
        <authorList>
            <consortium name="RefSeq"/>
        </authorList>
    </citation>
    <scope>IDENTIFICATION</scope>
</reference>
<dbReference type="InParanoid" id="A0A6J2X0Q2"/>
<gene>
    <name evidence="3" type="primary">grxcr2</name>
</gene>